<proteinExistence type="predicted"/>
<evidence type="ECO:0000256" key="1">
    <source>
        <dbReference type="SAM" id="Phobius"/>
    </source>
</evidence>
<keyword evidence="3" id="KW-1185">Reference proteome</keyword>
<feature type="transmembrane region" description="Helical" evidence="1">
    <location>
        <begin position="326"/>
        <end position="349"/>
    </location>
</feature>
<keyword evidence="1" id="KW-0812">Transmembrane</keyword>
<keyword evidence="1" id="KW-0472">Membrane</keyword>
<evidence type="ECO:0000313" key="3">
    <source>
        <dbReference type="Proteomes" id="UP001420932"/>
    </source>
</evidence>
<dbReference type="PANTHER" id="PTHR35307">
    <property type="entry name" value="PROTEIN, PUTATIVE-RELATED"/>
    <property type="match status" value="1"/>
</dbReference>
<feature type="transmembrane region" description="Helical" evidence="1">
    <location>
        <begin position="223"/>
        <end position="244"/>
    </location>
</feature>
<organism evidence="2 3">
    <name type="scientific">Stephania yunnanensis</name>
    <dbReference type="NCBI Taxonomy" id="152371"/>
    <lineage>
        <taxon>Eukaryota</taxon>
        <taxon>Viridiplantae</taxon>
        <taxon>Streptophyta</taxon>
        <taxon>Embryophyta</taxon>
        <taxon>Tracheophyta</taxon>
        <taxon>Spermatophyta</taxon>
        <taxon>Magnoliopsida</taxon>
        <taxon>Ranunculales</taxon>
        <taxon>Menispermaceae</taxon>
        <taxon>Menispermoideae</taxon>
        <taxon>Cissampelideae</taxon>
        <taxon>Stephania</taxon>
    </lineage>
</organism>
<dbReference type="Proteomes" id="UP001420932">
    <property type="component" value="Unassembled WGS sequence"/>
</dbReference>
<protein>
    <submittedName>
        <fullName evidence="2">Uncharacterized protein</fullName>
    </submittedName>
</protein>
<feature type="transmembrane region" description="Helical" evidence="1">
    <location>
        <begin position="24"/>
        <end position="47"/>
    </location>
</feature>
<feature type="transmembrane region" description="Helical" evidence="1">
    <location>
        <begin position="264"/>
        <end position="285"/>
    </location>
</feature>
<feature type="transmembrane region" description="Helical" evidence="1">
    <location>
        <begin position="123"/>
        <end position="147"/>
    </location>
</feature>
<name>A0AAP0PX48_9MAGN</name>
<feature type="transmembrane region" description="Helical" evidence="1">
    <location>
        <begin position="93"/>
        <end position="111"/>
    </location>
</feature>
<comment type="caution">
    <text evidence="2">The sequence shown here is derived from an EMBL/GenBank/DDBJ whole genome shotgun (WGS) entry which is preliminary data.</text>
</comment>
<gene>
    <name evidence="2" type="ORF">Syun_005979</name>
</gene>
<evidence type="ECO:0000313" key="2">
    <source>
        <dbReference type="EMBL" id="KAK9159638.1"/>
    </source>
</evidence>
<accession>A0AAP0PX48</accession>
<feature type="transmembrane region" description="Helical" evidence="1">
    <location>
        <begin position="153"/>
        <end position="173"/>
    </location>
</feature>
<sequence>MERQGNCVDGKLDDSNYSSPMPLIGFYITGATLVCLLFILLDVFVGFRNRKRWLPCRFFSLNSLTLTLLSIAVKLPLDLTSSMPNVEDQLSKLTGTTFLCMSMGFFMPSLGTTRESECYTNMAAMSILAIAVAVNICIQMHTGVIILFRAQHIMILCCIVVLLTALWCCAFNIHNQKEVLADRVKDHFRKGQKSMLHRVKMSYLCSYNSNTQFVLCRHQITTLVAALCLFSSIVLLKVAFQSLVSRKLILCDGAQSVYKGSMKAIVVCQIITVLVGSSAIIFRLLSLFGHQSAKLTIQREQVTDAQSVISRNPILRGSIFSSLTNFLKGLMLIFVSLLVLVVEIPFAFFEGCLTAMGSDCNGCCKNNPSKKNDEAVEEFKDLINERELWLHEWPLRKGAQDMKRWIEKNKTLNHLVKLLSKTPPSNHQGTPVYHLKAHYNLARPGYEISSLSIVLLVRIATISIPSLSGSLSSSMDEIFEVIHFVDRKISSSSFQNKKKAMLAEALWENRNFCGVLLPKIIRIHGKDAFQALSELDKAISIIGHLKEVLRTDSVQKELAMITDFLLVRGYQSTGELYGYIEQIYIDMLNEYLIQLPNAIFKEIIEGHAEEYEEKVKFALKVLCKMEQLEDLVHWSFPTGTTISHLMSEQDHQFSFPVMTDGSSVVFESSTGLTRNTFQSVEAFTDNSILTATRDE</sequence>
<reference evidence="2 3" key="1">
    <citation type="submission" date="2024-01" db="EMBL/GenBank/DDBJ databases">
        <title>Genome assemblies of Stephania.</title>
        <authorList>
            <person name="Yang L."/>
        </authorList>
    </citation>
    <scope>NUCLEOTIDE SEQUENCE [LARGE SCALE GENOMIC DNA]</scope>
    <source>
        <strain evidence="2">YNDBR</strain>
        <tissue evidence="2">Leaf</tissue>
    </source>
</reference>
<dbReference type="PANTHER" id="PTHR35307:SF6">
    <property type="entry name" value="TRANSMEMBRANE PROTEIN"/>
    <property type="match status" value="1"/>
</dbReference>
<feature type="transmembrane region" description="Helical" evidence="1">
    <location>
        <begin position="54"/>
        <end position="73"/>
    </location>
</feature>
<dbReference type="AlphaFoldDB" id="A0AAP0PX48"/>
<keyword evidence="1" id="KW-1133">Transmembrane helix</keyword>
<dbReference type="EMBL" id="JBBNAF010000003">
    <property type="protein sequence ID" value="KAK9159638.1"/>
    <property type="molecule type" value="Genomic_DNA"/>
</dbReference>